<gene>
    <name evidence="1" type="ORF">B1B_08490</name>
</gene>
<organism evidence="1">
    <name type="scientific">mine drainage metagenome</name>
    <dbReference type="NCBI Taxonomy" id="410659"/>
    <lineage>
        <taxon>unclassified sequences</taxon>
        <taxon>metagenomes</taxon>
        <taxon>ecological metagenomes</taxon>
    </lineage>
</organism>
<protein>
    <submittedName>
        <fullName evidence="1">Protein containing DUF1006</fullName>
    </submittedName>
</protein>
<accession>T1BY33</accession>
<feature type="non-terminal residue" evidence="1">
    <location>
        <position position="162"/>
    </location>
</feature>
<dbReference type="Pfam" id="PF06224">
    <property type="entry name" value="AlkZ-like"/>
    <property type="match status" value="1"/>
</dbReference>
<dbReference type="PANTHER" id="PTHR30528">
    <property type="entry name" value="CYTOPLASMIC PROTEIN"/>
    <property type="match status" value="1"/>
</dbReference>
<comment type="caution">
    <text evidence="1">The sequence shown here is derived from an EMBL/GenBank/DDBJ whole genome shotgun (WGS) entry which is preliminary data.</text>
</comment>
<dbReference type="InterPro" id="IPR009351">
    <property type="entry name" value="AlkZ-like"/>
</dbReference>
<reference evidence="1" key="2">
    <citation type="journal article" date="2014" name="ISME J.">
        <title>Microbial stratification in low pH oxic and suboxic macroscopic growths along an acid mine drainage.</title>
        <authorList>
            <person name="Mendez-Garcia C."/>
            <person name="Mesa V."/>
            <person name="Sprenger R.R."/>
            <person name="Richter M."/>
            <person name="Diez M.S."/>
            <person name="Solano J."/>
            <person name="Bargiela R."/>
            <person name="Golyshina O.V."/>
            <person name="Manteca A."/>
            <person name="Ramos J.L."/>
            <person name="Gallego J.R."/>
            <person name="Llorente I."/>
            <person name="Martins Dos Santos V.A."/>
            <person name="Jensen O.N."/>
            <person name="Pelaez A.I."/>
            <person name="Sanchez J."/>
            <person name="Ferrer M."/>
        </authorList>
    </citation>
    <scope>NUCLEOTIDE SEQUENCE</scope>
</reference>
<name>T1BY33_9ZZZZ</name>
<sequence>MDVVGQSQDLALCARVETYRPSLLDHALYERRSLFEWGANLHIRPIEELPYMLSKMRKWDYQNRRASFERTHQALIAEVLRAVETRGPLGSRDLVGGERVSSYRARRDTGLALFYLWLRGDLMIHSRLRGERRYDLTSKLVQPRLLVPASPEDSEEHFLRRG</sequence>
<dbReference type="EMBL" id="AUZY01005542">
    <property type="protein sequence ID" value="EQD58640.1"/>
    <property type="molecule type" value="Genomic_DNA"/>
</dbReference>
<evidence type="ECO:0000313" key="1">
    <source>
        <dbReference type="EMBL" id="EQD58640.1"/>
    </source>
</evidence>
<reference evidence="1" key="1">
    <citation type="submission" date="2013-08" db="EMBL/GenBank/DDBJ databases">
        <authorList>
            <person name="Mendez C."/>
            <person name="Richter M."/>
            <person name="Ferrer M."/>
            <person name="Sanchez J."/>
        </authorList>
    </citation>
    <scope>NUCLEOTIDE SEQUENCE</scope>
</reference>
<dbReference type="AlphaFoldDB" id="T1BY33"/>
<proteinExistence type="predicted"/>
<dbReference type="PANTHER" id="PTHR30528:SF0">
    <property type="entry name" value="CYTOPLASMIC PROTEIN"/>
    <property type="match status" value="1"/>
</dbReference>